<reference evidence="1" key="1">
    <citation type="submission" date="2012-05" db="EMBL/GenBank/DDBJ databases">
        <authorList>
            <person name="Krishnakumar V."/>
            <person name="Cheung F."/>
            <person name="Xiao Y."/>
            <person name="Chan A."/>
            <person name="Moskal W.A."/>
            <person name="Town C.D."/>
        </authorList>
    </citation>
    <scope>NUCLEOTIDE SEQUENCE</scope>
</reference>
<organism evidence="1">
    <name type="scientific">Lotus japonicus</name>
    <name type="common">Lotus corniculatus var. japonicus</name>
    <dbReference type="NCBI Taxonomy" id="34305"/>
    <lineage>
        <taxon>Eukaryota</taxon>
        <taxon>Viridiplantae</taxon>
        <taxon>Streptophyta</taxon>
        <taxon>Embryophyta</taxon>
        <taxon>Tracheophyta</taxon>
        <taxon>Spermatophyta</taxon>
        <taxon>Magnoliopsida</taxon>
        <taxon>eudicotyledons</taxon>
        <taxon>Gunneridae</taxon>
        <taxon>Pentapetalae</taxon>
        <taxon>rosids</taxon>
        <taxon>fabids</taxon>
        <taxon>Fabales</taxon>
        <taxon>Fabaceae</taxon>
        <taxon>Papilionoideae</taxon>
        <taxon>50 kb inversion clade</taxon>
        <taxon>NPAAA clade</taxon>
        <taxon>Hologalegina</taxon>
        <taxon>robinioid clade</taxon>
        <taxon>Loteae</taxon>
        <taxon>Lotus</taxon>
    </lineage>
</organism>
<name>I3SQ04_LOTJA</name>
<evidence type="ECO:0000313" key="1">
    <source>
        <dbReference type="EMBL" id="AFK42346.1"/>
    </source>
</evidence>
<protein>
    <submittedName>
        <fullName evidence="1">Uncharacterized protein</fullName>
    </submittedName>
</protein>
<dbReference type="EMBL" id="BT142552">
    <property type="protein sequence ID" value="AFK42346.1"/>
    <property type="molecule type" value="mRNA"/>
</dbReference>
<accession>I3SQ04</accession>
<sequence>MKILLGGNIAKLKLIPIPQNPNQEGKKVRVKEKSEVQLYTSNARTISPAPATYTSYCVFLSYQYPNPVFSHHRYKLILQTVNKPLNLQGPLCLRKQRQPCCWSKGIIPPPLDVSMASIMETTSSISGRLSGVASQHFFITFARELGQHLGISGLKFWRTTAEVISEKLRSGYGMSQQYISHKQIPKLYTSHFLL</sequence>
<dbReference type="AlphaFoldDB" id="I3SQ04"/>
<proteinExistence type="evidence at transcript level"/>